<evidence type="ECO:0000256" key="7">
    <source>
        <dbReference type="PROSITE-ProRule" id="PRU00042"/>
    </source>
</evidence>
<keyword evidence="10" id="KW-1185">Reference proteome</keyword>
<feature type="domain" description="C2H2-type" evidence="9">
    <location>
        <begin position="125"/>
        <end position="153"/>
    </location>
</feature>
<sequence>FGVMPHYGAFLHRPHHQLQHQLHDQHHLQRHQQQQQQQQQQPPSQQSDMHFINNGNGIRNPLVETHAAAKISQRDNFMHNFGVRPYKCEDCGKAFTQRCSLESHSKKVHHRVFTYAHKERREKLHVCEDCGHTTKSAEEHYHHVKLHHQQRQPGDSAKAASCSPSPPQPPPHSQLKLPPHHPAQLLPGYPPMFRQLPGL</sequence>
<dbReference type="Gene3D" id="3.30.160.60">
    <property type="entry name" value="Classic Zinc Finger"/>
    <property type="match status" value="1"/>
</dbReference>
<dbReference type="WBParaSite" id="maker-uti_cns_0010314-snap-gene-0.2-mRNA-1">
    <property type="protein sequence ID" value="maker-uti_cns_0010314-snap-gene-0.2-mRNA-1"/>
    <property type="gene ID" value="maker-uti_cns_0010314-snap-gene-0.2"/>
</dbReference>
<dbReference type="Proteomes" id="UP000095280">
    <property type="component" value="Unplaced"/>
</dbReference>
<reference evidence="11" key="1">
    <citation type="submission" date="2016-11" db="UniProtKB">
        <authorList>
            <consortium name="WormBaseParasite"/>
        </authorList>
    </citation>
    <scope>IDENTIFICATION</scope>
</reference>
<feature type="compositionally biased region" description="Low complexity" evidence="8">
    <location>
        <begin position="31"/>
        <end position="48"/>
    </location>
</feature>
<dbReference type="FunFam" id="3.30.160.60:FF:000452">
    <property type="entry name" value="Transcription factor Ovo-like 2"/>
    <property type="match status" value="1"/>
</dbReference>
<evidence type="ECO:0000256" key="1">
    <source>
        <dbReference type="ARBA" id="ARBA00004123"/>
    </source>
</evidence>
<keyword evidence="6" id="KW-0539">Nucleus</keyword>
<keyword evidence="5" id="KW-0862">Zinc</keyword>
<dbReference type="GO" id="GO:0000981">
    <property type="term" value="F:DNA-binding transcription factor activity, RNA polymerase II-specific"/>
    <property type="evidence" value="ECO:0007669"/>
    <property type="project" value="TreeGrafter"/>
</dbReference>
<evidence type="ECO:0000256" key="3">
    <source>
        <dbReference type="ARBA" id="ARBA00022737"/>
    </source>
</evidence>
<evidence type="ECO:0000313" key="11">
    <source>
        <dbReference type="WBParaSite" id="maker-uti_cns_0010314-snap-gene-0.2-mRNA-1"/>
    </source>
</evidence>
<accession>A0A1I8I7S7</accession>
<dbReference type="InterPro" id="IPR036236">
    <property type="entry name" value="Znf_C2H2_sf"/>
</dbReference>
<dbReference type="GO" id="GO:0005634">
    <property type="term" value="C:nucleus"/>
    <property type="evidence" value="ECO:0007669"/>
    <property type="project" value="UniProtKB-SubCell"/>
</dbReference>
<dbReference type="AlphaFoldDB" id="A0A1I8I7S7"/>
<organism evidence="10 11">
    <name type="scientific">Macrostomum lignano</name>
    <dbReference type="NCBI Taxonomy" id="282301"/>
    <lineage>
        <taxon>Eukaryota</taxon>
        <taxon>Metazoa</taxon>
        <taxon>Spiralia</taxon>
        <taxon>Lophotrochozoa</taxon>
        <taxon>Platyhelminthes</taxon>
        <taxon>Rhabditophora</taxon>
        <taxon>Macrostomorpha</taxon>
        <taxon>Macrostomida</taxon>
        <taxon>Macrostomidae</taxon>
        <taxon>Macrostomum</taxon>
    </lineage>
</organism>
<feature type="domain" description="C2H2-type" evidence="9">
    <location>
        <begin position="86"/>
        <end position="109"/>
    </location>
</feature>
<evidence type="ECO:0000256" key="5">
    <source>
        <dbReference type="ARBA" id="ARBA00022833"/>
    </source>
</evidence>
<keyword evidence="4 7" id="KW-0863">Zinc-finger</keyword>
<evidence type="ECO:0000256" key="4">
    <source>
        <dbReference type="ARBA" id="ARBA00022771"/>
    </source>
</evidence>
<evidence type="ECO:0000256" key="2">
    <source>
        <dbReference type="ARBA" id="ARBA00022723"/>
    </source>
</evidence>
<dbReference type="SMART" id="SM00355">
    <property type="entry name" value="ZnF_C2H2"/>
    <property type="match status" value="2"/>
</dbReference>
<dbReference type="GO" id="GO:0008270">
    <property type="term" value="F:zinc ion binding"/>
    <property type="evidence" value="ECO:0007669"/>
    <property type="project" value="UniProtKB-KW"/>
</dbReference>
<dbReference type="InterPro" id="IPR013087">
    <property type="entry name" value="Znf_C2H2_type"/>
</dbReference>
<dbReference type="SUPFAM" id="SSF57667">
    <property type="entry name" value="beta-beta-alpha zinc fingers"/>
    <property type="match status" value="1"/>
</dbReference>
<dbReference type="PANTHER" id="PTHR10032">
    <property type="entry name" value="ZINC FINGER PROTEIN WITH KRAB AND SCAN DOMAINS"/>
    <property type="match status" value="1"/>
</dbReference>
<keyword evidence="2" id="KW-0479">Metal-binding</keyword>
<dbReference type="GO" id="GO:0009913">
    <property type="term" value="P:epidermal cell differentiation"/>
    <property type="evidence" value="ECO:0007669"/>
    <property type="project" value="TreeGrafter"/>
</dbReference>
<feature type="region of interest" description="Disordered" evidence="8">
    <location>
        <begin position="140"/>
        <end position="199"/>
    </location>
</feature>
<evidence type="ECO:0000256" key="8">
    <source>
        <dbReference type="SAM" id="MobiDB-lite"/>
    </source>
</evidence>
<dbReference type="GO" id="GO:0000978">
    <property type="term" value="F:RNA polymerase II cis-regulatory region sequence-specific DNA binding"/>
    <property type="evidence" value="ECO:0007669"/>
    <property type="project" value="TreeGrafter"/>
</dbReference>
<keyword evidence="3" id="KW-0677">Repeat</keyword>
<dbReference type="PANTHER" id="PTHR10032:SF271">
    <property type="entry name" value="RH12261P-RELATED"/>
    <property type="match status" value="1"/>
</dbReference>
<evidence type="ECO:0000259" key="9">
    <source>
        <dbReference type="PROSITE" id="PS50157"/>
    </source>
</evidence>
<dbReference type="PROSITE" id="PS50157">
    <property type="entry name" value="ZINC_FINGER_C2H2_2"/>
    <property type="match status" value="2"/>
</dbReference>
<dbReference type="InterPro" id="IPR027756">
    <property type="entry name" value="Ovo-like"/>
</dbReference>
<evidence type="ECO:0000313" key="10">
    <source>
        <dbReference type="Proteomes" id="UP000095280"/>
    </source>
</evidence>
<protein>
    <submittedName>
        <fullName evidence="11">C2H2-type domain-containing protein</fullName>
    </submittedName>
</protein>
<comment type="subcellular location">
    <subcellularLocation>
        <location evidence="1">Nucleus</location>
    </subcellularLocation>
</comment>
<evidence type="ECO:0000256" key="6">
    <source>
        <dbReference type="ARBA" id="ARBA00023242"/>
    </source>
</evidence>
<proteinExistence type="predicted"/>
<feature type="region of interest" description="Disordered" evidence="8">
    <location>
        <begin position="26"/>
        <end position="59"/>
    </location>
</feature>
<name>A0A1I8I7S7_9PLAT</name>